<gene>
    <name evidence="9" type="ORF">NS220_12615</name>
</gene>
<dbReference type="PATRIC" id="fig|2033.6.peg.3820"/>
<dbReference type="CDD" id="cd14014">
    <property type="entry name" value="STKc_PknB_like"/>
    <property type="match status" value="1"/>
</dbReference>
<dbReference type="Pfam" id="PF00069">
    <property type="entry name" value="Pkinase"/>
    <property type="match status" value="1"/>
</dbReference>
<dbReference type="AlphaFoldDB" id="A0A147EV44"/>
<evidence type="ECO:0000256" key="3">
    <source>
        <dbReference type="ARBA" id="ARBA00022679"/>
    </source>
</evidence>
<dbReference type="GO" id="GO:0005524">
    <property type="term" value="F:ATP binding"/>
    <property type="evidence" value="ECO:0007669"/>
    <property type="project" value="UniProtKB-KW"/>
</dbReference>
<feature type="region of interest" description="Disordered" evidence="7">
    <location>
        <begin position="334"/>
        <end position="358"/>
    </location>
</feature>
<evidence type="ECO:0000256" key="2">
    <source>
        <dbReference type="ARBA" id="ARBA00022527"/>
    </source>
</evidence>
<dbReference type="GO" id="GO:0004674">
    <property type="term" value="F:protein serine/threonine kinase activity"/>
    <property type="evidence" value="ECO:0007669"/>
    <property type="project" value="UniProtKB-KW"/>
</dbReference>
<reference evidence="9 10" key="1">
    <citation type="journal article" date="2016" name="Front. Microbiol.">
        <title>Genomic Resource of Rice Seed Associated Bacteria.</title>
        <authorList>
            <person name="Midha S."/>
            <person name="Bansal K."/>
            <person name="Sharma S."/>
            <person name="Kumar N."/>
            <person name="Patil P.P."/>
            <person name="Chaudhry V."/>
            <person name="Patil P.B."/>
        </authorList>
    </citation>
    <scope>NUCLEOTIDE SEQUENCE [LARGE SCALE GENOMIC DNA]</scope>
    <source>
        <strain evidence="9 10">NS220</strain>
    </source>
</reference>
<proteinExistence type="predicted"/>
<dbReference type="InterPro" id="IPR000719">
    <property type="entry name" value="Prot_kinase_dom"/>
</dbReference>
<evidence type="ECO:0000256" key="4">
    <source>
        <dbReference type="ARBA" id="ARBA00022741"/>
    </source>
</evidence>
<keyword evidence="2 9" id="KW-0723">Serine/threonine-protein kinase</keyword>
<feature type="domain" description="Protein kinase" evidence="8">
    <location>
        <begin position="13"/>
        <end position="275"/>
    </location>
</feature>
<dbReference type="Proteomes" id="UP000075025">
    <property type="component" value="Unassembled WGS sequence"/>
</dbReference>
<dbReference type="EC" id="2.7.11.1" evidence="1"/>
<dbReference type="PANTHER" id="PTHR43289">
    <property type="entry name" value="MITOGEN-ACTIVATED PROTEIN KINASE KINASE KINASE 20-RELATED"/>
    <property type="match status" value="1"/>
</dbReference>
<keyword evidence="4" id="KW-0547">Nucleotide-binding</keyword>
<dbReference type="EMBL" id="LDRT01000086">
    <property type="protein sequence ID" value="KTR93367.1"/>
    <property type="molecule type" value="Genomic_DNA"/>
</dbReference>
<dbReference type="Gene3D" id="1.10.510.10">
    <property type="entry name" value="Transferase(Phosphotransferase) domain 1"/>
    <property type="match status" value="1"/>
</dbReference>
<evidence type="ECO:0000313" key="9">
    <source>
        <dbReference type="EMBL" id="KTR93367.1"/>
    </source>
</evidence>
<name>A0A147EV44_MICTE</name>
<feature type="region of interest" description="Disordered" evidence="7">
    <location>
        <begin position="308"/>
        <end position="327"/>
    </location>
</feature>
<evidence type="ECO:0000256" key="5">
    <source>
        <dbReference type="ARBA" id="ARBA00022777"/>
    </source>
</evidence>
<keyword evidence="6" id="KW-0067">ATP-binding</keyword>
<evidence type="ECO:0000259" key="8">
    <source>
        <dbReference type="PROSITE" id="PS50011"/>
    </source>
</evidence>
<evidence type="ECO:0000256" key="6">
    <source>
        <dbReference type="ARBA" id="ARBA00022840"/>
    </source>
</evidence>
<dbReference type="InterPro" id="IPR011009">
    <property type="entry name" value="Kinase-like_dom_sf"/>
</dbReference>
<dbReference type="RefSeq" id="WP_058624394.1">
    <property type="nucleotide sequence ID" value="NZ_LDRT01000086.1"/>
</dbReference>
<dbReference type="OrthoDB" id="9762169at2"/>
<dbReference type="SUPFAM" id="SSF56112">
    <property type="entry name" value="Protein kinase-like (PK-like)"/>
    <property type="match status" value="1"/>
</dbReference>
<evidence type="ECO:0000313" key="10">
    <source>
        <dbReference type="Proteomes" id="UP000075025"/>
    </source>
</evidence>
<keyword evidence="5 9" id="KW-0418">Kinase</keyword>
<dbReference type="Gene3D" id="3.30.200.20">
    <property type="entry name" value="Phosphorylase Kinase, domain 1"/>
    <property type="match status" value="1"/>
</dbReference>
<accession>A0A147EV44</accession>
<dbReference type="SMART" id="SM00220">
    <property type="entry name" value="S_TKc"/>
    <property type="match status" value="1"/>
</dbReference>
<dbReference type="PANTHER" id="PTHR43289:SF6">
    <property type="entry name" value="SERINE_THREONINE-PROTEIN KINASE NEKL-3"/>
    <property type="match status" value="1"/>
</dbReference>
<dbReference type="PROSITE" id="PS50011">
    <property type="entry name" value="PROTEIN_KINASE_DOM"/>
    <property type="match status" value="1"/>
</dbReference>
<sequence length="653" mass="67862">MEPEIGEALGASYRFVDRIGSGAAGEVWRVRDVRDESMRAAKVLRREHAQDAELVERFIRERTVLTRLRHPHVVAVRDLVVEGERLAIVMDLVEGGSLRDALDERGTLPPAEAVALTAAVLDALAAAHAVGTVHRDIKPDNVLLARDEEAGAQDPGAAVRVVDFGIARVLDERRRSTTAIIGTPEYMSPELVTLGEAGPASDVYATGILLYELLSGRTPFAGPGTDFTVAYRHVSAEAPRLDVPDDVWRVLHRLLGKAPTERPSAAEAAESLRRLTASVATLPALAPVAAPEGFAEAERPATVLRGVAPSAPEPVDLPADEPAPDLGAAGQATVLRPMPRREAPAPVAEEPAEKTSPWTRMPRGRALWIAGAAVVAVAAVGAFLVLRPSAGEATPATAGPVVTASQQDRALPTGLSVSRSVSYDPEKKLATVTIEYGAQNAPLTGPFLEVLPGAATSDACPAVTWSDATVTRNQASVTGISVNCGWSVEGVTVPTQDAVTVTAQVSLALDGQEAVDAWLKTAAAATTEAVSDAEVSGASYPVQRLRDIQVTTPARTVGGTALPVTLLPVWPSGPDPVNPLYTSPSVGAPSAMLDAIAGGTAGVRFSDGCAGALTVSSDGLVVTALSVAPDCTVRARVGNFTDLVSSPFGITTR</sequence>
<evidence type="ECO:0000256" key="7">
    <source>
        <dbReference type="SAM" id="MobiDB-lite"/>
    </source>
</evidence>
<comment type="caution">
    <text evidence="9">The sequence shown here is derived from an EMBL/GenBank/DDBJ whole genome shotgun (WGS) entry which is preliminary data.</text>
</comment>
<organism evidence="9 10">
    <name type="scientific">Microbacterium testaceum</name>
    <name type="common">Aureobacterium testaceum</name>
    <name type="synonym">Brevibacterium testaceum</name>
    <dbReference type="NCBI Taxonomy" id="2033"/>
    <lineage>
        <taxon>Bacteria</taxon>
        <taxon>Bacillati</taxon>
        <taxon>Actinomycetota</taxon>
        <taxon>Actinomycetes</taxon>
        <taxon>Micrococcales</taxon>
        <taxon>Microbacteriaceae</taxon>
        <taxon>Microbacterium</taxon>
    </lineage>
</organism>
<protein>
    <recommendedName>
        <fullName evidence="1">non-specific serine/threonine protein kinase</fullName>
        <ecNumber evidence="1">2.7.11.1</ecNumber>
    </recommendedName>
</protein>
<keyword evidence="3" id="KW-0808">Transferase</keyword>
<evidence type="ECO:0000256" key="1">
    <source>
        <dbReference type="ARBA" id="ARBA00012513"/>
    </source>
</evidence>